<dbReference type="EMBL" id="JBHSFY010000004">
    <property type="protein sequence ID" value="MFC4477030.1"/>
    <property type="molecule type" value="Genomic_DNA"/>
</dbReference>
<proteinExistence type="predicted"/>
<keyword evidence="2" id="KW-1185">Reference proteome</keyword>
<sequence>MKTDKSIKNIVCASIYRKVMNPEEWIYSSVHIGNKSIEFNLEENELPIFQVNSLNVKTLITTRRIIEKKNDEVILSIRFEEIGDLVYGNFKGKIDEPQLSIFNIIDINGKKYDFQMETGKASIGLINVVNTILQLKSVVPKKSFDPILR</sequence>
<name>A0ABV8ZD51_9FLAO</name>
<accession>A0ABV8ZD51</accession>
<organism evidence="1 2">
    <name type="scientific">Flavobacterium chungangensis</name>
    <dbReference type="NCBI Taxonomy" id="2708132"/>
    <lineage>
        <taxon>Bacteria</taxon>
        <taxon>Pseudomonadati</taxon>
        <taxon>Bacteroidota</taxon>
        <taxon>Flavobacteriia</taxon>
        <taxon>Flavobacteriales</taxon>
        <taxon>Flavobacteriaceae</taxon>
        <taxon>Flavobacterium</taxon>
    </lineage>
</organism>
<dbReference type="Proteomes" id="UP001596003">
    <property type="component" value="Unassembled WGS sequence"/>
</dbReference>
<comment type="caution">
    <text evidence="1">The sequence shown here is derived from an EMBL/GenBank/DDBJ whole genome shotgun (WGS) entry which is preliminary data.</text>
</comment>
<evidence type="ECO:0000313" key="2">
    <source>
        <dbReference type="Proteomes" id="UP001596003"/>
    </source>
</evidence>
<gene>
    <name evidence="1" type="ORF">ACFO3N_08140</name>
</gene>
<evidence type="ECO:0000313" key="1">
    <source>
        <dbReference type="EMBL" id="MFC4477030.1"/>
    </source>
</evidence>
<protein>
    <submittedName>
        <fullName evidence="1">Uncharacterized protein</fullName>
    </submittedName>
</protein>
<reference evidence="2" key="1">
    <citation type="journal article" date="2019" name="Int. J. Syst. Evol. Microbiol.">
        <title>The Global Catalogue of Microorganisms (GCM) 10K type strain sequencing project: providing services to taxonomists for standard genome sequencing and annotation.</title>
        <authorList>
            <consortium name="The Broad Institute Genomics Platform"/>
            <consortium name="The Broad Institute Genome Sequencing Center for Infectious Disease"/>
            <person name="Wu L."/>
            <person name="Ma J."/>
        </authorList>
    </citation>
    <scope>NUCLEOTIDE SEQUENCE [LARGE SCALE GENOMIC DNA]</scope>
    <source>
        <strain evidence="2">NBRC 103627</strain>
    </source>
</reference>